<name>A0A1E3LTT4_9SPHN</name>
<dbReference type="SMART" id="SM00014">
    <property type="entry name" value="acidPPc"/>
    <property type="match status" value="1"/>
</dbReference>
<protein>
    <recommendedName>
        <fullName evidence="1">Phosphatidic acid phosphatase type 2/haloperoxidase domain-containing protein</fullName>
    </recommendedName>
</protein>
<reference evidence="2 3" key="1">
    <citation type="submission" date="2016-08" db="EMBL/GenBank/DDBJ databases">
        <title>Draft genome of the agarase producing Sphingomonas sp. MCT13.</title>
        <authorList>
            <person name="D'Andrea M.M."/>
            <person name="Rossolini G.M."/>
            <person name="Thaller M.C."/>
        </authorList>
    </citation>
    <scope>NUCLEOTIDE SEQUENCE [LARGE SCALE GENOMIC DNA]</scope>
    <source>
        <strain evidence="2 3">MCT13</strain>
    </source>
</reference>
<evidence type="ECO:0000259" key="1">
    <source>
        <dbReference type="SMART" id="SM00014"/>
    </source>
</evidence>
<evidence type="ECO:0000313" key="3">
    <source>
        <dbReference type="Proteomes" id="UP000094487"/>
    </source>
</evidence>
<dbReference type="Pfam" id="PF01569">
    <property type="entry name" value="PAP2"/>
    <property type="match status" value="1"/>
</dbReference>
<comment type="caution">
    <text evidence="2">The sequence shown here is derived from an EMBL/GenBank/DDBJ whole genome shotgun (WGS) entry which is preliminary data.</text>
</comment>
<accession>A0A1E3LTT4</accession>
<dbReference type="InterPro" id="IPR000326">
    <property type="entry name" value="PAP2/HPO"/>
</dbReference>
<dbReference type="SUPFAM" id="SSF48317">
    <property type="entry name" value="Acid phosphatase/Vanadium-dependent haloperoxidase"/>
    <property type="match status" value="1"/>
</dbReference>
<dbReference type="EMBL" id="MDDS01000035">
    <property type="protein sequence ID" value="ODP37149.1"/>
    <property type="molecule type" value="Genomic_DNA"/>
</dbReference>
<evidence type="ECO:0000313" key="2">
    <source>
        <dbReference type="EMBL" id="ODP37149.1"/>
    </source>
</evidence>
<feature type="domain" description="Phosphatidic acid phosphatase type 2/haloperoxidase" evidence="1">
    <location>
        <begin position="74"/>
        <end position="191"/>
    </location>
</feature>
<sequence length="205" mass="21473">MARTKKPPAEARRASKLEQADARIAAALGPHHDHPVIAAVGKASEIADHPPMLALTAATALAGFVLRRPALLRAGLRMLASEIVATGIKTRIKHRVDRTRPHKMLDEGRYVLRHAGEAASHDGPWSSFPSGHTAGAVAVARALTREYPGAALPVAAAAGAVAAIQLPRRKHFPTDVVGGAAIGWLAEALVNAGIRKLAARRADPS</sequence>
<proteinExistence type="predicted"/>
<gene>
    <name evidence="2" type="ORF">BFL28_02625</name>
</gene>
<dbReference type="AlphaFoldDB" id="A0A1E3LTT4"/>
<dbReference type="OrthoDB" id="8004717at2"/>
<dbReference type="Gene3D" id="1.20.144.10">
    <property type="entry name" value="Phosphatidic acid phosphatase type 2/haloperoxidase"/>
    <property type="match status" value="1"/>
</dbReference>
<dbReference type="STRING" id="1888892.BFL28_02625"/>
<dbReference type="InterPro" id="IPR036938">
    <property type="entry name" value="PAP2/HPO_sf"/>
</dbReference>
<dbReference type="RefSeq" id="WP_069320959.1">
    <property type="nucleotide sequence ID" value="NZ_MDDS01000035.1"/>
</dbReference>
<dbReference type="Proteomes" id="UP000094487">
    <property type="component" value="Unassembled WGS sequence"/>
</dbReference>
<dbReference type="CDD" id="cd01610">
    <property type="entry name" value="PAP2_like"/>
    <property type="match status" value="1"/>
</dbReference>
<keyword evidence="3" id="KW-1185">Reference proteome</keyword>
<organism evidence="2 3">
    <name type="scientific">Sphingomonas turrisvirgatae</name>
    <dbReference type="NCBI Taxonomy" id="1888892"/>
    <lineage>
        <taxon>Bacteria</taxon>
        <taxon>Pseudomonadati</taxon>
        <taxon>Pseudomonadota</taxon>
        <taxon>Alphaproteobacteria</taxon>
        <taxon>Sphingomonadales</taxon>
        <taxon>Sphingomonadaceae</taxon>
        <taxon>Sphingomonas</taxon>
    </lineage>
</organism>